<dbReference type="Pfam" id="PF01936">
    <property type="entry name" value="NYN"/>
    <property type="match status" value="1"/>
</dbReference>
<reference evidence="2" key="1">
    <citation type="submission" date="2018-11" db="EMBL/GenBank/DDBJ databases">
        <authorList>
            <consortium name="Genoscope - CEA"/>
            <person name="William W."/>
        </authorList>
    </citation>
    <scope>NUCLEOTIDE SEQUENCE</scope>
</reference>
<feature type="domain" description="NYN" evidence="1">
    <location>
        <begin position="7"/>
        <end position="119"/>
    </location>
</feature>
<evidence type="ECO:0000259" key="1">
    <source>
        <dbReference type="Pfam" id="PF01936"/>
    </source>
</evidence>
<dbReference type="InterPro" id="IPR021139">
    <property type="entry name" value="NYN"/>
</dbReference>
<dbReference type="AlphaFoldDB" id="A0A3P6FKG2"/>
<dbReference type="EMBL" id="LR031877">
    <property type="protein sequence ID" value="VDD43369.1"/>
    <property type="molecule type" value="Genomic_DNA"/>
</dbReference>
<evidence type="ECO:0000313" key="2">
    <source>
        <dbReference type="EMBL" id="VDD43369.1"/>
    </source>
</evidence>
<accession>A0A3P6FKG2</accession>
<name>A0A3P6FKG2_BRAOL</name>
<sequence>MEYGNVKTAVFWDYASLQIPPYVDVKSIVHNLMLKLRQKKCYGRLYGTCIQAEHKEAFQRTGIELIDVQVNSSTFSYSCEIDQPHSDAQTSTEKMYNPPPAIVVVISRNRDFVVSVTELCQQMQH</sequence>
<proteinExistence type="predicted"/>
<dbReference type="GO" id="GO:0004540">
    <property type="term" value="F:RNA nuclease activity"/>
    <property type="evidence" value="ECO:0007669"/>
    <property type="project" value="InterPro"/>
</dbReference>
<protein>
    <recommendedName>
        <fullName evidence="1">NYN domain-containing protein</fullName>
    </recommendedName>
</protein>
<gene>
    <name evidence="2" type="ORF">BOLC5T30916H</name>
</gene>
<organism evidence="2">
    <name type="scientific">Brassica oleracea</name>
    <name type="common">Wild cabbage</name>
    <dbReference type="NCBI Taxonomy" id="3712"/>
    <lineage>
        <taxon>Eukaryota</taxon>
        <taxon>Viridiplantae</taxon>
        <taxon>Streptophyta</taxon>
        <taxon>Embryophyta</taxon>
        <taxon>Tracheophyta</taxon>
        <taxon>Spermatophyta</taxon>
        <taxon>Magnoliopsida</taxon>
        <taxon>eudicotyledons</taxon>
        <taxon>Gunneridae</taxon>
        <taxon>Pentapetalae</taxon>
        <taxon>rosids</taxon>
        <taxon>malvids</taxon>
        <taxon>Brassicales</taxon>
        <taxon>Brassicaceae</taxon>
        <taxon>Brassiceae</taxon>
        <taxon>Brassica</taxon>
    </lineage>
</organism>